<dbReference type="EMBL" id="NNRJ01000018">
    <property type="protein sequence ID" value="OYR19402.1"/>
    <property type="molecule type" value="Genomic_DNA"/>
</dbReference>
<dbReference type="Proteomes" id="UP000215590">
    <property type="component" value="Unassembled WGS sequence"/>
</dbReference>
<reference evidence="1 2" key="1">
    <citation type="submission" date="2017-07" db="EMBL/GenBank/DDBJ databases">
        <title>Phylogenetic study on the rhizospheric bacterium Ochrobactrum sp. A44.</title>
        <authorList>
            <person name="Krzyzanowska D.M."/>
            <person name="Ossowicki A."/>
            <person name="Rajewska M."/>
            <person name="Maciag T."/>
            <person name="Kaczynski Z."/>
            <person name="Czerwicka M."/>
            <person name="Jafra S."/>
        </authorList>
    </citation>
    <scope>NUCLEOTIDE SEQUENCE [LARGE SCALE GENOMIC DNA]</scope>
    <source>
        <strain evidence="1 2">DSM 7216</strain>
    </source>
</reference>
<sequence length="49" mass="5399">MVAVAPEPALNPKLKGVVFVHWTVTVLLASEFVLRTPWLLKSILVAELT</sequence>
<accession>A0A256FX40</accession>
<comment type="caution">
    <text evidence="1">The sequence shown here is derived from an EMBL/GenBank/DDBJ whole genome shotgun (WGS) entry which is preliminary data.</text>
</comment>
<dbReference type="AlphaFoldDB" id="A0A256FX40"/>
<keyword evidence="2" id="KW-1185">Reference proteome</keyword>
<protein>
    <submittedName>
        <fullName evidence="1">Uncharacterized protein</fullName>
    </submittedName>
</protein>
<proteinExistence type="predicted"/>
<evidence type="ECO:0000313" key="2">
    <source>
        <dbReference type="Proteomes" id="UP000215590"/>
    </source>
</evidence>
<evidence type="ECO:0000313" key="1">
    <source>
        <dbReference type="EMBL" id="OYR19402.1"/>
    </source>
</evidence>
<name>A0A256FX40_9HYPH</name>
<organism evidence="1 2">
    <name type="scientific">Brucella thiophenivorans</name>
    <dbReference type="NCBI Taxonomy" id="571255"/>
    <lineage>
        <taxon>Bacteria</taxon>
        <taxon>Pseudomonadati</taxon>
        <taxon>Pseudomonadota</taxon>
        <taxon>Alphaproteobacteria</taxon>
        <taxon>Hyphomicrobiales</taxon>
        <taxon>Brucellaceae</taxon>
        <taxon>Brucella/Ochrobactrum group</taxon>
        <taxon>Brucella</taxon>
    </lineage>
</organism>
<gene>
    <name evidence="1" type="ORF">CEV31_1972</name>
</gene>